<dbReference type="SUPFAM" id="SSF48317">
    <property type="entry name" value="Acid phosphatase/Vanadium-dependent haloperoxidase"/>
    <property type="match status" value="1"/>
</dbReference>
<evidence type="ECO:0000313" key="5">
    <source>
        <dbReference type="Proteomes" id="UP000049455"/>
    </source>
</evidence>
<feature type="transmembrane region" description="Helical" evidence="2">
    <location>
        <begin position="77"/>
        <end position="99"/>
    </location>
</feature>
<accession>A0A0M7B505</accession>
<feature type="region of interest" description="Disordered" evidence="1">
    <location>
        <begin position="231"/>
        <end position="250"/>
    </location>
</feature>
<feature type="transmembrane region" description="Helical" evidence="2">
    <location>
        <begin position="177"/>
        <end position="200"/>
    </location>
</feature>
<name>A0A0M7B505_9RHOB</name>
<feature type="transmembrane region" description="Helical" evidence="2">
    <location>
        <begin position="206"/>
        <end position="226"/>
    </location>
</feature>
<reference evidence="4 5" key="1">
    <citation type="submission" date="2015-09" db="EMBL/GenBank/DDBJ databases">
        <authorList>
            <person name="Jackson K.R."/>
            <person name="Lunt B.L."/>
            <person name="Fisher J.N.B."/>
            <person name="Gardner A.V."/>
            <person name="Bailey M.E."/>
            <person name="Deus L.M."/>
            <person name="Earl A.S."/>
            <person name="Gibby P.D."/>
            <person name="Hartmann K.A."/>
            <person name="Liu J.E."/>
            <person name="Manci A.M."/>
            <person name="Nielsen D.A."/>
            <person name="Solomon M.B."/>
            <person name="Breakwell D.P."/>
            <person name="Burnett S.H."/>
            <person name="Grose J.H."/>
        </authorList>
    </citation>
    <scope>NUCLEOTIDE SEQUENCE [LARGE SCALE GENOMIC DNA]</scope>
    <source>
        <strain evidence="4 5">CECT 7799</strain>
    </source>
</reference>
<dbReference type="AlphaFoldDB" id="A0A0M7B505"/>
<dbReference type="SMART" id="SM00014">
    <property type="entry name" value="acidPPc"/>
    <property type="match status" value="1"/>
</dbReference>
<dbReference type="InterPro" id="IPR000326">
    <property type="entry name" value="PAP2/HPO"/>
</dbReference>
<dbReference type="Pfam" id="PF01569">
    <property type="entry name" value="PAP2"/>
    <property type="match status" value="1"/>
</dbReference>
<keyword evidence="2" id="KW-1133">Transmembrane helix</keyword>
<dbReference type="STRING" id="313367.JSE7799_00071"/>
<protein>
    <submittedName>
        <fullName evidence="4">Phosphatidylglycerophosphatase B</fullName>
    </submittedName>
</protein>
<dbReference type="Gene3D" id="1.20.144.10">
    <property type="entry name" value="Phosphatidic acid phosphatase type 2/haloperoxidase"/>
    <property type="match status" value="2"/>
</dbReference>
<evidence type="ECO:0000259" key="3">
    <source>
        <dbReference type="SMART" id="SM00014"/>
    </source>
</evidence>
<keyword evidence="5" id="KW-1185">Reference proteome</keyword>
<keyword evidence="2" id="KW-0472">Membrane</keyword>
<evidence type="ECO:0000313" key="4">
    <source>
        <dbReference type="EMBL" id="CUH08636.1"/>
    </source>
</evidence>
<evidence type="ECO:0000256" key="1">
    <source>
        <dbReference type="SAM" id="MobiDB-lite"/>
    </source>
</evidence>
<organism evidence="4 5">
    <name type="scientific">Jannaschia seosinensis</name>
    <dbReference type="NCBI Taxonomy" id="313367"/>
    <lineage>
        <taxon>Bacteria</taxon>
        <taxon>Pseudomonadati</taxon>
        <taxon>Pseudomonadota</taxon>
        <taxon>Alphaproteobacteria</taxon>
        <taxon>Rhodobacterales</taxon>
        <taxon>Roseobacteraceae</taxon>
        <taxon>Jannaschia</taxon>
    </lineage>
</organism>
<dbReference type="CDD" id="cd03392">
    <property type="entry name" value="PAP2_like_2"/>
    <property type="match status" value="1"/>
</dbReference>
<proteinExistence type="predicted"/>
<feature type="domain" description="Phosphatidic acid phosphatase type 2/haloperoxidase" evidence="3">
    <location>
        <begin position="105"/>
        <end position="219"/>
    </location>
</feature>
<feature type="transmembrane region" description="Helical" evidence="2">
    <location>
        <begin position="152"/>
        <end position="170"/>
    </location>
</feature>
<dbReference type="EMBL" id="CYPR01000002">
    <property type="protein sequence ID" value="CUH08636.1"/>
    <property type="molecule type" value="Genomic_DNA"/>
</dbReference>
<dbReference type="OrthoDB" id="9801622at2"/>
<feature type="transmembrane region" description="Helical" evidence="2">
    <location>
        <begin position="106"/>
        <end position="123"/>
    </location>
</feature>
<dbReference type="PANTHER" id="PTHR14969">
    <property type="entry name" value="SPHINGOSINE-1-PHOSPHATE PHOSPHOHYDROLASE"/>
    <property type="match status" value="1"/>
</dbReference>
<dbReference type="RefSeq" id="WP_055661828.1">
    <property type="nucleotide sequence ID" value="NZ_CYPR01000002.1"/>
</dbReference>
<evidence type="ECO:0000256" key="2">
    <source>
        <dbReference type="SAM" id="Phobius"/>
    </source>
</evidence>
<dbReference type="InterPro" id="IPR036938">
    <property type="entry name" value="PAP2/HPO_sf"/>
</dbReference>
<keyword evidence="2" id="KW-0812">Transmembrane</keyword>
<dbReference type="PANTHER" id="PTHR14969:SF13">
    <property type="entry name" value="AT30094P"/>
    <property type="match status" value="1"/>
</dbReference>
<gene>
    <name evidence="4" type="ORF">JSE7799_00071</name>
</gene>
<sequence>MPYSSARAFLRRNVELSTLIFLALAVLAVWGFAELADEVIEGSTRDLDRDLLLLLRTEGDLSNPIGPPWLEEMGRDLTALGGVIVLTLATLLVGGFFLLQRQWGSMLYLWVAVGGGILISGIAKEAFSRPRPDLVPHGSIVHTASFPSGHSMMAAVAYLTLGVLIARVLTRRRLKTYVLSVAVALTILVGISRVFMGVHWPTDVAAGWLAGAGWAVLCLLVARWLGQRGHVEPERSEDEPDAAPENSRLV</sequence>
<dbReference type="Proteomes" id="UP000049455">
    <property type="component" value="Unassembled WGS sequence"/>
</dbReference>